<dbReference type="EMBL" id="JAAXOS010000008">
    <property type="protein sequence ID" value="NKY28239.1"/>
    <property type="molecule type" value="Genomic_DNA"/>
</dbReference>
<keyword evidence="3" id="KW-1185">Reference proteome</keyword>
<evidence type="ECO:0000313" key="2">
    <source>
        <dbReference type="EMBL" id="NKY28239.1"/>
    </source>
</evidence>
<feature type="chain" id="PRO_5030860527" evidence="1">
    <location>
        <begin position="27"/>
        <end position="114"/>
    </location>
</feature>
<dbReference type="Proteomes" id="UP000540698">
    <property type="component" value="Unassembled WGS sequence"/>
</dbReference>
<evidence type="ECO:0000256" key="1">
    <source>
        <dbReference type="SAM" id="SignalP"/>
    </source>
</evidence>
<dbReference type="AlphaFoldDB" id="A0A7X6R495"/>
<name>A0A7X6R495_9NOCA</name>
<evidence type="ECO:0000313" key="3">
    <source>
        <dbReference type="Proteomes" id="UP000540698"/>
    </source>
</evidence>
<organism evidence="2 3">
    <name type="scientific">Nocardia gamkensis</name>
    <dbReference type="NCBI Taxonomy" id="352869"/>
    <lineage>
        <taxon>Bacteria</taxon>
        <taxon>Bacillati</taxon>
        <taxon>Actinomycetota</taxon>
        <taxon>Actinomycetes</taxon>
        <taxon>Mycobacteriales</taxon>
        <taxon>Nocardiaceae</taxon>
        <taxon>Nocardia</taxon>
    </lineage>
</organism>
<feature type="signal peptide" evidence="1">
    <location>
        <begin position="1"/>
        <end position="26"/>
    </location>
</feature>
<comment type="caution">
    <text evidence="2">The sequence shown here is derived from an EMBL/GenBank/DDBJ whole genome shotgun (WGS) entry which is preliminary data.</text>
</comment>
<proteinExistence type="predicted"/>
<dbReference type="RefSeq" id="WP_157113799.1">
    <property type="nucleotide sequence ID" value="NZ_JAAXOS010000008.1"/>
</dbReference>
<sequence length="114" mass="11325">MRQRVMTVLVAVVAGGSAAAFGGASASAVAVNPFPGGTEVYFDNGESAAIANLNLGPALSQVAVAWSPGAKALLGDGITEHARWASESPTGGVSIEVYGSPIQPSLVTVTTLRG</sequence>
<gene>
    <name evidence="2" type="ORF">HGB38_18705</name>
</gene>
<accession>A0A7X6R495</accession>
<reference evidence="2 3" key="1">
    <citation type="submission" date="2020-04" db="EMBL/GenBank/DDBJ databases">
        <title>MicrobeNet Type strains.</title>
        <authorList>
            <person name="Nicholson A.C."/>
        </authorList>
    </citation>
    <scope>NUCLEOTIDE SEQUENCE [LARGE SCALE GENOMIC DNA]</scope>
    <source>
        <strain evidence="2 3">DSM 44956</strain>
    </source>
</reference>
<keyword evidence="1" id="KW-0732">Signal</keyword>
<protein>
    <submittedName>
        <fullName evidence="2">Uncharacterized protein</fullName>
    </submittedName>
</protein>